<dbReference type="EMBL" id="JACGWN010000015">
    <property type="protein sequence ID" value="KAL0401878.1"/>
    <property type="molecule type" value="Genomic_DNA"/>
</dbReference>
<comment type="caution">
    <text evidence="2">The sequence shown here is derived from an EMBL/GenBank/DDBJ whole genome shotgun (WGS) entry which is preliminary data.</text>
</comment>
<evidence type="ECO:0000259" key="1">
    <source>
        <dbReference type="Pfam" id="PF07727"/>
    </source>
</evidence>
<dbReference type="PANTHER" id="PTHR11439">
    <property type="entry name" value="GAG-POL-RELATED RETROTRANSPOSON"/>
    <property type="match status" value="1"/>
</dbReference>
<organism evidence="2">
    <name type="scientific">Sesamum latifolium</name>
    <dbReference type="NCBI Taxonomy" id="2727402"/>
    <lineage>
        <taxon>Eukaryota</taxon>
        <taxon>Viridiplantae</taxon>
        <taxon>Streptophyta</taxon>
        <taxon>Embryophyta</taxon>
        <taxon>Tracheophyta</taxon>
        <taxon>Spermatophyta</taxon>
        <taxon>Magnoliopsida</taxon>
        <taxon>eudicotyledons</taxon>
        <taxon>Gunneridae</taxon>
        <taxon>Pentapetalae</taxon>
        <taxon>asterids</taxon>
        <taxon>lamiids</taxon>
        <taxon>Lamiales</taxon>
        <taxon>Pedaliaceae</taxon>
        <taxon>Sesamum</taxon>
    </lineage>
</organism>
<dbReference type="InterPro" id="IPR013103">
    <property type="entry name" value="RVT_2"/>
</dbReference>
<dbReference type="PANTHER" id="PTHR11439:SF470">
    <property type="entry name" value="CYSTEINE-RICH RLK (RECEPTOR-LIKE PROTEIN KINASE) 8"/>
    <property type="match status" value="1"/>
</dbReference>
<accession>A0AAW2TAQ0</accession>
<sequence length="226" mass="25149">MGHGSLLLFLLTKEQLDPDGSIERYKARLVAKGYNQNEGVDYFDSFSSVAKSVTVRVFLAIVASKSWPLFQLDVNNALHGHLDEEIYMDPCEGYVKAQPDQDSGDDFVALLVYVDNILLPGASKCNLIEVREYLDRLFTIKDLGLELTLSSHGLHVTQHKYLQDILLDASMTDTKPASTPFAPGLKLTLDGGSLLPSPDIYRRLVGRLLYLGFTRPDISFPVQQLS</sequence>
<dbReference type="AlphaFoldDB" id="A0AAW2TAQ0"/>
<proteinExistence type="predicted"/>
<feature type="domain" description="Reverse transcriptase Ty1/copia-type" evidence="1">
    <location>
        <begin position="23"/>
        <end position="96"/>
    </location>
</feature>
<name>A0AAW2TAQ0_9LAMI</name>
<evidence type="ECO:0000313" key="2">
    <source>
        <dbReference type="EMBL" id="KAL0401878.1"/>
    </source>
</evidence>
<gene>
    <name evidence="2" type="ORF">Slati_4217700</name>
</gene>
<reference evidence="2" key="1">
    <citation type="submission" date="2020-06" db="EMBL/GenBank/DDBJ databases">
        <authorList>
            <person name="Li T."/>
            <person name="Hu X."/>
            <person name="Zhang T."/>
            <person name="Song X."/>
            <person name="Zhang H."/>
            <person name="Dai N."/>
            <person name="Sheng W."/>
            <person name="Hou X."/>
            <person name="Wei L."/>
        </authorList>
    </citation>
    <scope>NUCLEOTIDE SEQUENCE</scope>
    <source>
        <strain evidence="2">KEN1</strain>
        <tissue evidence="2">Leaf</tissue>
    </source>
</reference>
<reference evidence="2" key="2">
    <citation type="journal article" date="2024" name="Plant">
        <title>Genomic evolution and insights into agronomic trait innovations of Sesamum species.</title>
        <authorList>
            <person name="Miao H."/>
            <person name="Wang L."/>
            <person name="Qu L."/>
            <person name="Liu H."/>
            <person name="Sun Y."/>
            <person name="Le M."/>
            <person name="Wang Q."/>
            <person name="Wei S."/>
            <person name="Zheng Y."/>
            <person name="Lin W."/>
            <person name="Duan Y."/>
            <person name="Cao H."/>
            <person name="Xiong S."/>
            <person name="Wang X."/>
            <person name="Wei L."/>
            <person name="Li C."/>
            <person name="Ma Q."/>
            <person name="Ju M."/>
            <person name="Zhao R."/>
            <person name="Li G."/>
            <person name="Mu C."/>
            <person name="Tian Q."/>
            <person name="Mei H."/>
            <person name="Zhang T."/>
            <person name="Gao T."/>
            <person name="Zhang H."/>
        </authorList>
    </citation>
    <scope>NUCLEOTIDE SEQUENCE</scope>
    <source>
        <strain evidence="2">KEN1</strain>
    </source>
</reference>
<protein>
    <submittedName>
        <fullName evidence="2">Retrovirus-related Pol polyprotein from transposon RE2</fullName>
    </submittedName>
</protein>
<dbReference type="Pfam" id="PF07727">
    <property type="entry name" value="RVT_2"/>
    <property type="match status" value="1"/>
</dbReference>